<organism evidence="4 5">
    <name type="scientific">Vibrio fortis</name>
    <dbReference type="NCBI Taxonomy" id="212667"/>
    <lineage>
        <taxon>Bacteria</taxon>
        <taxon>Pseudomonadati</taxon>
        <taxon>Pseudomonadota</taxon>
        <taxon>Gammaproteobacteria</taxon>
        <taxon>Vibrionales</taxon>
        <taxon>Vibrionaceae</taxon>
        <taxon>Vibrio</taxon>
    </lineage>
</organism>
<evidence type="ECO:0000313" key="4">
    <source>
        <dbReference type="EMBL" id="KAB0285276.1"/>
    </source>
</evidence>
<accession>A0A5N3QSU9</accession>
<dbReference type="CDD" id="cd02137">
    <property type="entry name" value="MhqN-like"/>
    <property type="match status" value="1"/>
</dbReference>
<dbReference type="RefSeq" id="WP_150872989.1">
    <property type="nucleotide sequence ID" value="NZ_VWSE01000010.1"/>
</dbReference>
<protein>
    <submittedName>
        <fullName evidence="4">Nitroreductase family protein</fullName>
    </submittedName>
</protein>
<name>A0A5N3QSU9_9VIBR</name>
<dbReference type="GO" id="GO:0016491">
    <property type="term" value="F:oxidoreductase activity"/>
    <property type="evidence" value="ECO:0007669"/>
    <property type="project" value="UniProtKB-KW"/>
</dbReference>
<feature type="domain" description="Nitroreductase" evidence="3">
    <location>
        <begin position="13"/>
        <end position="187"/>
    </location>
</feature>
<gene>
    <name evidence="4" type="ORF">F2P58_22365</name>
</gene>
<keyword evidence="2" id="KW-0560">Oxidoreductase</keyword>
<dbReference type="Proteomes" id="UP000326789">
    <property type="component" value="Unassembled WGS sequence"/>
</dbReference>
<dbReference type="AlphaFoldDB" id="A0A5N3QSU9"/>
<dbReference type="PANTHER" id="PTHR43673:SF12">
    <property type="entry name" value="PROTEIN DRGA"/>
    <property type="match status" value="1"/>
</dbReference>
<dbReference type="InterPro" id="IPR000415">
    <property type="entry name" value="Nitroreductase-like"/>
</dbReference>
<evidence type="ECO:0000259" key="3">
    <source>
        <dbReference type="Pfam" id="PF00881"/>
    </source>
</evidence>
<proteinExistence type="inferred from homology"/>
<dbReference type="Pfam" id="PF00881">
    <property type="entry name" value="Nitroreductase"/>
    <property type="match status" value="1"/>
</dbReference>
<dbReference type="PANTHER" id="PTHR43673">
    <property type="entry name" value="NAD(P)H NITROREDUCTASE YDGI-RELATED"/>
    <property type="match status" value="1"/>
</dbReference>
<evidence type="ECO:0000313" key="5">
    <source>
        <dbReference type="Proteomes" id="UP000326789"/>
    </source>
</evidence>
<dbReference type="SUPFAM" id="SSF55469">
    <property type="entry name" value="FMN-dependent nitroreductase-like"/>
    <property type="match status" value="1"/>
</dbReference>
<comment type="similarity">
    <text evidence="1">Belongs to the nitroreductase family.</text>
</comment>
<evidence type="ECO:0000256" key="1">
    <source>
        <dbReference type="ARBA" id="ARBA00007118"/>
    </source>
</evidence>
<evidence type="ECO:0000256" key="2">
    <source>
        <dbReference type="ARBA" id="ARBA00023002"/>
    </source>
</evidence>
<sequence>MFFKRKPSTLEVINARRSISNFDPLQGINQETIDKLVQYATKAPTAFNVQNWHFVAVHSPKQKAKLKSLAYGQQKVEDAAVTFIVSGLLEPQTLIARSLEASQQDEVLSPEMVEGWIGAVTNMYAENPTLQRDEAIRSASLGAMTMMLAAEEMGMVSCPMIGFDPEAVKKEFQLPETAVPAMLIPVGFEGEDNWPQKPRLSTADVLKIV</sequence>
<dbReference type="InterPro" id="IPR029479">
    <property type="entry name" value="Nitroreductase"/>
</dbReference>
<reference evidence="4 5" key="1">
    <citation type="submission" date="2019-09" db="EMBL/GenBank/DDBJ databases">
        <title>Whole genome sequence of Vibrio fortis.</title>
        <authorList>
            <person name="Das S.K."/>
        </authorList>
    </citation>
    <scope>NUCLEOTIDE SEQUENCE [LARGE SCALE GENOMIC DNA]</scope>
    <source>
        <strain evidence="4 5">AN60</strain>
    </source>
</reference>
<dbReference type="Gene3D" id="3.40.109.10">
    <property type="entry name" value="NADH Oxidase"/>
    <property type="match status" value="1"/>
</dbReference>
<dbReference type="EMBL" id="VWSE01000010">
    <property type="protein sequence ID" value="KAB0285276.1"/>
    <property type="molecule type" value="Genomic_DNA"/>
</dbReference>
<comment type="caution">
    <text evidence="4">The sequence shown here is derived from an EMBL/GenBank/DDBJ whole genome shotgun (WGS) entry which is preliminary data.</text>
</comment>